<feature type="transmembrane region" description="Helical" evidence="1">
    <location>
        <begin position="108"/>
        <end position="125"/>
    </location>
</feature>
<evidence type="ECO:0000313" key="5">
    <source>
        <dbReference type="Proteomes" id="UP000698800"/>
    </source>
</evidence>
<evidence type="ECO:0000313" key="4">
    <source>
        <dbReference type="EMBL" id="KAH0533588.1"/>
    </source>
</evidence>
<feature type="transmembrane region" description="Helical" evidence="1">
    <location>
        <begin position="55"/>
        <end position="74"/>
    </location>
</feature>
<feature type="transmembrane region" description="Helical" evidence="1">
    <location>
        <begin position="12"/>
        <end position="30"/>
    </location>
</feature>
<keyword evidence="5" id="KW-1185">Reference proteome</keyword>
<dbReference type="InterPro" id="IPR046712">
    <property type="entry name" value="DUF6785"/>
</dbReference>
<evidence type="ECO:0000259" key="3">
    <source>
        <dbReference type="Pfam" id="PF20581"/>
    </source>
</evidence>
<name>A0A9P8I0Y8_9PEZI</name>
<dbReference type="EMBL" id="JAGHQL010000445">
    <property type="protein sequence ID" value="KAH0533588.1"/>
    <property type="molecule type" value="Genomic_DNA"/>
</dbReference>
<dbReference type="Pfam" id="PF20580">
    <property type="entry name" value="DUF6784"/>
    <property type="match status" value="1"/>
</dbReference>
<comment type="caution">
    <text evidence="4">The sequence shown here is derived from an EMBL/GenBank/DDBJ whole genome shotgun (WGS) entry which is preliminary data.</text>
</comment>
<keyword evidence="1" id="KW-1133">Transmembrane helix</keyword>
<organism evidence="4 5">
    <name type="scientific">Glutinoglossum americanum</name>
    <dbReference type="NCBI Taxonomy" id="1670608"/>
    <lineage>
        <taxon>Eukaryota</taxon>
        <taxon>Fungi</taxon>
        <taxon>Dikarya</taxon>
        <taxon>Ascomycota</taxon>
        <taxon>Pezizomycotina</taxon>
        <taxon>Geoglossomycetes</taxon>
        <taxon>Geoglossales</taxon>
        <taxon>Geoglossaceae</taxon>
        <taxon>Glutinoglossum</taxon>
    </lineage>
</organism>
<protein>
    <submittedName>
        <fullName evidence="4">Uncharacterized protein</fullName>
    </submittedName>
</protein>
<feature type="domain" description="DUF6784" evidence="2">
    <location>
        <begin position="287"/>
        <end position="378"/>
    </location>
</feature>
<keyword evidence="1" id="KW-0812">Transmembrane</keyword>
<dbReference type="InterPro" id="IPR046711">
    <property type="entry name" value="DUF6784"/>
</dbReference>
<feature type="transmembrane region" description="Helical" evidence="1">
    <location>
        <begin position="131"/>
        <end position="153"/>
    </location>
</feature>
<feature type="domain" description="DUF6785" evidence="3">
    <location>
        <begin position="9"/>
        <end position="250"/>
    </location>
</feature>
<feature type="transmembrane region" description="Helical" evidence="1">
    <location>
        <begin position="314"/>
        <end position="337"/>
    </location>
</feature>
<proteinExistence type="predicted"/>
<accession>A0A9P8I0Y8</accession>
<gene>
    <name evidence="4" type="ORF">FGG08_007652</name>
</gene>
<evidence type="ECO:0000256" key="1">
    <source>
        <dbReference type="SAM" id="Phobius"/>
    </source>
</evidence>
<dbReference type="Proteomes" id="UP000698800">
    <property type="component" value="Unassembled WGS sequence"/>
</dbReference>
<feature type="transmembrane region" description="Helical" evidence="1">
    <location>
        <begin position="349"/>
        <end position="374"/>
    </location>
</feature>
<dbReference type="Pfam" id="PF20581">
    <property type="entry name" value="DUF6785"/>
    <property type="match status" value="1"/>
</dbReference>
<dbReference type="OrthoDB" id="10652472at2759"/>
<feature type="transmembrane region" description="Helical" evidence="1">
    <location>
        <begin position="226"/>
        <end position="247"/>
    </location>
</feature>
<sequence>MYLTWSTLHLGICYLIPVDILFSSWFFYLLRKACEVVGYAQGWRELGWDAKGFPYTRAQSAGAWAVLFFLLVWAERKRLKMAFDAALSFGPLDTSREDDSGECASYRVAGRVLILGTAFLIWWSVQSGMSLGIAIAFYAFFWILNVTMTRVYAQVGPPFLELFYLDPQKTLTTVFGTIGQQPGPLTQFSLMYWINRDHRGQLMGHQLAAMKIGQESGVSLRKLGPWLLVAFFVGATTCLLTYLHWVYRVGEDQFASGGWREAASGLAVSRVREWVYAPKGPQTTEIGFMGIGAGLAWLLSKINFAFPGTPFHPIGYALAVCFAVEYNWPAFFLMWLVKGLMLRYGGLKLYIQFVPAALGVTLGGFVVPVLWSFISWAMGWYA</sequence>
<reference evidence="4" key="1">
    <citation type="submission" date="2021-03" db="EMBL/GenBank/DDBJ databases">
        <title>Comparative genomics and phylogenomic investigation of the class Geoglossomycetes provide insights into ecological specialization and systematics.</title>
        <authorList>
            <person name="Melie T."/>
            <person name="Pirro S."/>
            <person name="Miller A.N."/>
            <person name="Quandt A."/>
        </authorList>
    </citation>
    <scope>NUCLEOTIDE SEQUENCE</scope>
    <source>
        <strain evidence="4">GBOQ0MN5Z8</strain>
    </source>
</reference>
<dbReference type="AlphaFoldDB" id="A0A9P8I0Y8"/>
<keyword evidence="1" id="KW-0472">Membrane</keyword>
<evidence type="ECO:0000259" key="2">
    <source>
        <dbReference type="Pfam" id="PF20580"/>
    </source>
</evidence>